<sequence>MTASTPRAQEPAMTVASPRLPDEVDILIVGGGAAGLTSSILLSRLGVQSLLVERHSGCSHLPKAHILNQQTLEIFRELGVADDVYRRGCPRDNMSTVAWSTSLAGPALSTAASSAMSTPGAAPTRLRTNRPAPVSPRTFRKCGSNPCCACVPSHSRRTASCSSTSSSNSHRTPEPSPPPSYARRTTRATQSARATSSARTPDTPSGPAVGIRFGGLTDVMDMVSAHISADLSAYIDDPSIVINFFVNPDGSGSLGSGVLVKWAFHALVPPGSAAQYEVDFMPDLIQRSLGIPGLPLTVHHTSHWRQEASLADRYQVGRVFVAGDAAHRHFPTTGLGLNSAIQDAHNLTWKLHAVLSGYASATTS</sequence>
<keyword evidence="7" id="KW-1185">Reference proteome</keyword>
<evidence type="ECO:0000313" key="7">
    <source>
        <dbReference type="Proteomes" id="UP001180754"/>
    </source>
</evidence>
<dbReference type="Proteomes" id="UP001180754">
    <property type="component" value="Unassembled WGS sequence"/>
</dbReference>
<feature type="compositionally biased region" description="Low complexity" evidence="4">
    <location>
        <begin position="110"/>
        <end position="124"/>
    </location>
</feature>
<dbReference type="InterPro" id="IPR036188">
    <property type="entry name" value="FAD/NAD-bd_sf"/>
</dbReference>
<dbReference type="PRINTS" id="PR00420">
    <property type="entry name" value="RNGMNOXGNASE"/>
</dbReference>
<protein>
    <submittedName>
        <fullName evidence="6">FAD-dependent monooxygenase</fullName>
    </submittedName>
</protein>
<evidence type="ECO:0000256" key="3">
    <source>
        <dbReference type="ARBA" id="ARBA00022827"/>
    </source>
</evidence>
<dbReference type="PANTHER" id="PTHR43004:SF19">
    <property type="entry name" value="BINDING MONOOXYGENASE, PUTATIVE (JCVI)-RELATED"/>
    <property type="match status" value="1"/>
</dbReference>
<evidence type="ECO:0000256" key="2">
    <source>
        <dbReference type="ARBA" id="ARBA00022630"/>
    </source>
</evidence>
<dbReference type="Gene3D" id="3.50.50.60">
    <property type="entry name" value="FAD/NAD(P)-binding domain"/>
    <property type="match status" value="2"/>
</dbReference>
<name>A0ABU2XS51_9ACTN</name>
<dbReference type="Pfam" id="PF01494">
    <property type="entry name" value="FAD_binding_3"/>
    <property type="match status" value="1"/>
</dbReference>
<feature type="region of interest" description="Disordered" evidence="4">
    <location>
        <begin position="159"/>
        <end position="209"/>
    </location>
</feature>
<evidence type="ECO:0000259" key="5">
    <source>
        <dbReference type="Pfam" id="PF01494"/>
    </source>
</evidence>
<accession>A0ABU2XS51</accession>
<dbReference type="SUPFAM" id="SSF51905">
    <property type="entry name" value="FAD/NAD(P)-binding domain"/>
    <property type="match status" value="1"/>
</dbReference>
<dbReference type="EMBL" id="JAVRFD010000028">
    <property type="protein sequence ID" value="MDT0548739.1"/>
    <property type="molecule type" value="Genomic_DNA"/>
</dbReference>
<evidence type="ECO:0000256" key="1">
    <source>
        <dbReference type="ARBA" id="ARBA00001974"/>
    </source>
</evidence>
<feature type="compositionally biased region" description="Low complexity" evidence="4">
    <location>
        <begin position="187"/>
        <end position="200"/>
    </location>
</feature>
<dbReference type="PANTHER" id="PTHR43004">
    <property type="entry name" value="TRK SYSTEM POTASSIUM UPTAKE PROTEIN"/>
    <property type="match status" value="1"/>
</dbReference>
<feature type="region of interest" description="Disordered" evidence="4">
    <location>
        <begin position="110"/>
        <end position="141"/>
    </location>
</feature>
<gene>
    <name evidence="6" type="ORF">RND15_39600</name>
</gene>
<comment type="caution">
    <text evidence="6">The sequence shown here is derived from an EMBL/GenBank/DDBJ whole genome shotgun (WGS) entry which is preliminary data.</text>
</comment>
<reference evidence="6" key="1">
    <citation type="submission" date="2024-05" db="EMBL/GenBank/DDBJ databases">
        <title>30 novel species of actinomycetes from the DSMZ collection.</title>
        <authorList>
            <person name="Nouioui I."/>
        </authorList>
    </citation>
    <scope>NUCLEOTIDE SEQUENCE</scope>
    <source>
        <strain evidence="6">DSM 41529</strain>
    </source>
</reference>
<dbReference type="GO" id="GO:0004497">
    <property type="term" value="F:monooxygenase activity"/>
    <property type="evidence" value="ECO:0007669"/>
    <property type="project" value="UniProtKB-KW"/>
</dbReference>
<proteinExistence type="predicted"/>
<keyword evidence="3" id="KW-0274">FAD</keyword>
<dbReference type="RefSeq" id="WP_311729304.1">
    <property type="nucleotide sequence ID" value="NZ_JAVRFD010000028.1"/>
</dbReference>
<dbReference type="Gene3D" id="3.30.9.10">
    <property type="entry name" value="D-Amino Acid Oxidase, subunit A, domain 2"/>
    <property type="match status" value="2"/>
</dbReference>
<feature type="domain" description="FAD-binding" evidence="5">
    <location>
        <begin position="23"/>
        <end position="361"/>
    </location>
</feature>
<dbReference type="InterPro" id="IPR050641">
    <property type="entry name" value="RIFMO-like"/>
</dbReference>
<keyword evidence="6" id="KW-0560">Oxidoreductase</keyword>
<dbReference type="InterPro" id="IPR002938">
    <property type="entry name" value="FAD-bd"/>
</dbReference>
<evidence type="ECO:0000313" key="6">
    <source>
        <dbReference type="EMBL" id="MDT0548739.1"/>
    </source>
</evidence>
<keyword evidence="6" id="KW-0503">Monooxygenase</keyword>
<comment type="cofactor">
    <cofactor evidence="1">
        <name>FAD</name>
        <dbReference type="ChEBI" id="CHEBI:57692"/>
    </cofactor>
</comment>
<feature type="compositionally biased region" description="Low complexity" evidence="4">
    <location>
        <begin position="159"/>
        <end position="170"/>
    </location>
</feature>
<evidence type="ECO:0000256" key="4">
    <source>
        <dbReference type="SAM" id="MobiDB-lite"/>
    </source>
</evidence>
<organism evidence="6 7">
    <name type="scientific">Streptomyces lonegramiae</name>
    <dbReference type="NCBI Taxonomy" id="3075524"/>
    <lineage>
        <taxon>Bacteria</taxon>
        <taxon>Bacillati</taxon>
        <taxon>Actinomycetota</taxon>
        <taxon>Actinomycetes</taxon>
        <taxon>Kitasatosporales</taxon>
        <taxon>Streptomycetaceae</taxon>
        <taxon>Streptomyces</taxon>
    </lineage>
</organism>
<keyword evidence="2" id="KW-0285">Flavoprotein</keyword>